<evidence type="ECO:0000259" key="14">
    <source>
        <dbReference type="Pfam" id="PF06832"/>
    </source>
</evidence>
<sequence length="790" mass="88844">MRVTSSNIAHRLYRHKVKISICLILFGLWLFCLPAEFFTSPTSTVVESREGVMLGARIADDGQWRFPETDSIPYRFEQCILHFEDEYFYVHPGINPVSMGKALWQNLTTDKRRGGSTLTQQVIRLSRKNKPRTYFEKGIEILMATRLEVGYSKNDILKMYASHAPFGGNVVGLETASWRYFGLPASELSWGQSASLAILPNAPSLIFPGKNEGVLKKKRDRLLEKLYTKGIIDQTTYQLALDESLPGKPLPLPEIALHLTERMKREHPGERVKTTISAELQNKLNRIAAQQHYTLKQNEIHNLAVLILDVDSREVLAYLGNAPTTLENNKYVDIIDKSRSTGSVLKPFLYTSLLNNGELLPNSLVADIPTVINGYSPENFDGEFNGAVPASIALSRSLNVPAVRMLRTYGLDRFHRRLQELNFKSIDKPANYYGLSLILGGAESSLWEVTNAYASMAATLNFFNGSSSEYTSASFKRPQFVKNNSHNTDKISGDPIVFNAAAIYKTLEALQQVNRPQGEENWSFFSNSQPIAWKTGTSFGFKDAWAVGVTPRYAIGVWAGNADGEGRPGLTGIQAAAPILFDVLDALPKSDWFAIPYDEMIESEICVKSGYLAGVNCESVSREFIPKLGTRTSPCNYHQQVFLDAEGRHQVNSSCYPLANMQQKSWFTLPPVMEYYYAKKHPEYIPLPEFRSDCLQDGEQLMEFIYPKRNEAIVLARDFNENINDIILKVAHRSSETKLYWYLDSRFIGMTDTFHEIALQPVPGNFVLTVVDQEGNQIHRKLEVSVASGS</sequence>
<dbReference type="PANTHER" id="PTHR32282">
    <property type="entry name" value="BINDING PROTEIN TRANSPEPTIDASE, PUTATIVE-RELATED"/>
    <property type="match status" value="1"/>
</dbReference>
<dbReference type="Pfam" id="PF00912">
    <property type="entry name" value="Transgly"/>
    <property type="match status" value="1"/>
</dbReference>
<dbReference type="Pfam" id="PF00905">
    <property type="entry name" value="Transpeptidase"/>
    <property type="match status" value="1"/>
</dbReference>
<gene>
    <name evidence="15" type="primary">pbpC</name>
    <name evidence="15" type="ORF">C5O00_04805</name>
</gene>
<evidence type="ECO:0000259" key="12">
    <source>
        <dbReference type="Pfam" id="PF00905"/>
    </source>
</evidence>
<dbReference type="KEGG" id="aue:C5O00_04805"/>
<dbReference type="InterPro" id="IPR001264">
    <property type="entry name" value="Glyco_trans_51"/>
</dbReference>
<dbReference type="GO" id="GO:0008955">
    <property type="term" value="F:peptidoglycan glycosyltransferase activity"/>
    <property type="evidence" value="ECO:0007669"/>
    <property type="project" value="UniProtKB-EC"/>
</dbReference>
<dbReference type="AlphaFoldDB" id="A0A2S0HV37"/>
<evidence type="ECO:0000256" key="1">
    <source>
        <dbReference type="ARBA" id="ARBA00004752"/>
    </source>
</evidence>
<dbReference type="GO" id="GO:0004180">
    <property type="term" value="F:carboxypeptidase activity"/>
    <property type="evidence" value="ECO:0007669"/>
    <property type="project" value="UniProtKB-KW"/>
</dbReference>
<dbReference type="InterPro" id="IPR001460">
    <property type="entry name" value="PCN-bd_Tpept"/>
</dbReference>
<evidence type="ECO:0000256" key="8">
    <source>
        <dbReference type="ARBA" id="ARBA00022801"/>
    </source>
</evidence>
<dbReference type="Pfam" id="PF06832">
    <property type="entry name" value="BiPBP_C"/>
    <property type="match status" value="1"/>
</dbReference>
<evidence type="ECO:0000313" key="15">
    <source>
        <dbReference type="EMBL" id="AVI50522.1"/>
    </source>
</evidence>
<dbReference type="Gene3D" id="1.10.3810.10">
    <property type="entry name" value="Biosynthetic peptidoglycan transglycosylase-like"/>
    <property type="match status" value="1"/>
</dbReference>
<dbReference type="OrthoDB" id="9766909at2"/>
<keyword evidence="5" id="KW-0645">Protease</keyword>
<evidence type="ECO:0000256" key="11">
    <source>
        <dbReference type="ARBA" id="ARBA00049902"/>
    </source>
</evidence>
<organism evidence="15 16">
    <name type="scientific">Pukyongia salina</name>
    <dbReference type="NCBI Taxonomy" id="2094025"/>
    <lineage>
        <taxon>Bacteria</taxon>
        <taxon>Pseudomonadati</taxon>
        <taxon>Bacteroidota</taxon>
        <taxon>Flavobacteriia</taxon>
        <taxon>Flavobacteriales</taxon>
        <taxon>Flavobacteriaceae</taxon>
        <taxon>Pukyongia</taxon>
    </lineage>
</organism>
<keyword evidence="16" id="KW-1185">Reference proteome</keyword>
<dbReference type="GO" id="GO:0009252">
    <property type="term" value="P:peptidoglycan biosynthetic process"/>
    <property type="evidence" value="ECO:0007669"/>
    <property type="project" value="InterPro"/>
</dbReference>
<keyword evidence="7" id="KW-0808">Transferase</keyword>
<evidence type="ECO:0000256" key="9">
    <source>
        <dbReference type="ARBA" id="ARBA00023268"/>
    </source>
</evidence>
<comment type="similarity">
    <text evidence="2">In the C-terminal section; belongs to the transpeptidase family.</text>
</comment>
<keyword evidence="6" id="KW-0328">Glycosyltransferase</keyword>
<dbReference type="InterPro" id="IPR023346">
    <property type="entry name" value="Lysozyme-like_dom_sf"/>
</dbReference>
<comment type="similarity">
    <text evidence="3">In the N-terminal section; belongs to the glycosyltransferase 51 family.</text>
</comment>
<evidence type="ECO:0000256" key="4">
    <source>
        <dbReference type="ARBA" id="ARBA00022645"/>
    </source>
</evidence>
<evidence type="ECO:0000256" key="3">
    <source>
        <dbReference type="ARBA" id="ARBA00007739"/>
    </source>
</evidence>
<dbReference type="PANTHER" id="PTHR32282:SF15">
    <property type="entry name" value="PENICILLIN-BINDING PROTEIN 1C"/>
    <property type="match status" value="1"/>
</dbReference>
<feature type="domain" description="Penicillin-binding protein transpeptidase" evidence="12">
    <location>
        <begin position="304"/>
        <end position="579"/>
    </location>
</feature>
<reference evidence="15 16" key="1">
    <citation type="submission" date="2018-02" db="EMBL/GenBank/DDBJ databases">
        <title>Genomic analysis of the strain RR4-38 isolated from a seawater recirculating aquaculture system.</title>
        <authorList>
            <person name="Kim Y.-S."/>
            <person name="Jang Y.H."/>
            <person name="Kim K.-H."/>
        </authorList>
    </citation>
    <scope>NUCLEOTIDE SEQUENCE [LARGE SCALE GENOMIC DNA]</scope>
    <source>
        <strain evidence="15 16">RR4-38</strain>
    </source>
</reference>
<evidence type="ECO:0000256" key="2">
    <source>
        <dbReference type="ARBA" id="ARBA00007090"/>
    </source>
</evidence>
<dbReference type="InterPro" id="IPR036950">
    <property type="entry name" value="PBP_transglycosylase"/>
</dbReference>
<proteinExistence type="inferred from homology"/>
<dbReference type="EC" id="2.4.99.28" evidence="10"/>
<keyword evidence="4" id="KW-0121">Carboxypeptidase</keyword>
<feature type="domain" description="Penicillin-binding C-terminal" evidence="14">
    <location>
        <begin position="693"/>
        <end position="779"/>
    </location>
</feature>
<dbReference type="GO" id="GO:0006508">
    <property type="term" value="P:proteolysis"/>
    <property type="evidence" value="ECO:0007669"/>
    <property type="project" value="UniProtKB-KW"/>
</dbReference>
<evidence type="ECO:0000256" key="10">
    <source>
        <dbReference type="ARBA" id="ARBA00044770"/>
    </source>
</evidence>
<dbReference type="SUPFAM" id="SSF56601">
    <property type="entry name" value="beta-lactamase/transpeptidase-like"/>
    <property type="match status" value="1"/>
</dbReference>
<accession>A0A2S0HV37</accession>
<dbReference type="InterPro" id="IPR012338">
    <property type="entry name" value="Beta-lactam/transpept-like"/>
</dbReference>
<dbReference type="EMBL" id="CP027062">
    <property type="protein sequence ID" value="AVI50522.1"/>
    <property type="molecule type" value="Genomic_DNA"/>
</dbReference>
<dbReference type="SUPFAM" id="SSF53955">
    <property type="entry name" value="Lysozyme-like"/>
    <property type="match status" value="1"/>
</dbReference>
<dbReference type="RefSeq" id="WP_105215426.1">
    <property type="nucleotide sequence ID" value="NZ_CP027062.1"/>
</dbReference>
<dbReference type="InterPro" id="IPR009647">
    <property type="entry name" value="PBP_C"/>
</dbReference>
<dbReference type="GO" id="GO:0008658">
    <property type="term" value="F:penicillin binding"/>
    <property type="evidence" value="ECO:0007669"/>
    <property type="project" value="InterPro"/>
</dbReference>
<evidence type="ECO:0000256" key="5">
    <source>
        <dbReference type="ARBA" id="ARBA00022670"/>
    </source>
</evidence>
<dbReference type="InterPro" id="IPR050396">
    <property type="entry name" value="Glycosyltr_51/Transpeptidase"/>
</dbReference>
<keyword evidence="8" id="KW-0378">Hydrolase</keyword>
<dbReference type="NCBIfam" id="TIGR02073">
    <property type="entry name" value="PBP_1c"/>
    <property type="match status" value="1"/>
</dbReference>
<comment type="pathway">
    <text evidence="1">Cell wall biogenesis; peptidoglycan biosynthesis.</text>
</comment>
<dbReference type="GO" id="GO:0030288">
    <property type="term" value="C:outer membrane-bounded periplasmic space"/>
    <property type="evidence" value="ECO:0007669"/>
    <property type="project" value="TreeGrafter"/>
</dbReference>
<protein>
    <recommendedName>
        <fullName evidence="10">peptidoglycan glycosyltransferase</fullName>
        <ecNumber evidence="10">2.4.99.28</ecNumber>
    </recommendedName>
</protein>
<feature type="domain" description="Glycosyl transferase family 51" evidence="13">
    <location>
        <begin position="65"/>
        <end position="226"/>
    </location>
</feature>
<name>A0A2S0HV37_9FLAO</name>
<dbReference type="Gene3D" id="3.40.710.10">
    <property type="entry name" value="DD-peptidase/beta-lactamase superfamily"/>
    <property type="match status" value="1"/>
</dbReference>
<dbReference type="InterPro" id="IPR011815">
    <property type="entry name" value="PBP_1c"/>
</dbReference>
<evidence type="ECO:0000256" key="7">
    <source>
        <dbReference type="ARBA" id="ARBA00022679"/>
    </source>
</evidence>
<evidence type="ECO:0000256" key="6">
    <source>
        <dbReference type="ARBA" id="ARBA00022676"/>
    </source>
</evidence>
<dbReference type="Proteomes" id="UP000238442">
    <property type="component" value="Chromosome"/>
</dbReference>
<evidence type="ECO:0000313" key="16">
    <source>
        <dbReference type="Proteomes" id="UP000238442"/>
    </source>
</evidence>
<keyword evidence="9" id="KW-0511">Multifunctional enzyme</keyword>
<comment type="catalytic activity">
    <reaction evidence="11">
        <text>[GlcNAc-(1-&gt;4)-Mur2Ac(oyl-L-Ala-gamma-D-Glu-L-Lys-D-Ala-D-Ala)](n)-di-trans,octa-cis-undecaprenyl diphosphate + beta-D-GlcNAc-(1-&gt;4)-Mur2Ac(oyl-L-Ala-gamma-D-Glu-L-Lys-D-Ala-D-Ala)-di-trans,octa-cis-undecaprenyl diphosphate = [GlcNAc-(1-&gt;4)-Mur2Ac(oyl-L-Ala-gamma-D-Glu-L-Lys-D-Ala-D-Ala)](n+1)-di-trans,octa-cis-undecaprenyl diphosphate + di-trans,octa-cis-undecaprenyl diphosphate + H(+)</text>
        <dbReference type="Rhea" id="RHEA:23708"/>
        <dbReference type="Rhea" id="RHEA-COMP:9602"/>
        <dbReference type="Rhea" id="RHEA-COMP:9603"/>
        <dbReference type="ChEBI" id="CHEBI:15378"/>
        <dbReference type="ChEBI" id="CHEBI:58405"/>
        <dbReference type="ChEBI" id="CHEBI:60033"/>
        <dbReference type="ChEBI" id="CHEBI:78435"/>
        <dbReference type="EC" id="2.4.99.28"/>
    </reaction>
</comment>
<evidence type="ECO:0000259" key="13">
    <source>
        <dbReference type="Pfam" id="PF00912"/>
    </source>
</evidence>